<dbReference type="InterPro" id="IPR019405">
    <property type="entry name" value="Lactonase_7-beta_prop"/>
</dbReference>
<dbReference type="InterPro" id="IPR050282">
    <property type="entry name" value="Cycloisomerase_2"/>
</dbReference>
<comment type="caution">
    <text evidence="2">The sequence shown here is derived from an EMBL/GenBank/DDBJ whole genome shotgun (WGS) entry which is preliminary data.</text>
</comment>
<organism evidence="2 3">
    <name type="scientific">Dielma fastidiosa</name>
    <dbReference type="NCBI Taxonomy" id="1034346"/>
    <lineage>
        <taxon>Bacteria</taxon>
        <taxon>Bacillati</taxon>
        <taxon>Bacillota</taxon>
        <taxon>Erysipelotrichia</taxon>
        <taxon>Erysipelotrichales</taxon>
        <taxon>Erysipelotrichaceae</taxon>
        <taxon>Dielma</taxon>
    </lineage>
</organism>
<accession>A0A318KV81</accession>
<dbReference type="Pfam" id="PF10282">
    <property type="entry name" value="Lactonase"/>
    <property type="match status" value="1"/>
</dbReference>
<proteinExistence type="inferred from homology"/>
<dbReference type="AlphaFoldDB" id="A0A318KV81"/>
<dbReference type="STRING" id="1034346.GCA_000313565_00318"/>
<reference evidence="2 3" key="1">
    <citation type="submission" date="2018-05" db="EMBL/GenBank/DDBJ databases">
        <title>Genomic Encyclopedia of Type Strains, Phase IV (KMG-IV): sequencing the most valuable type-strain genomes for metagenomic binning, comparative biology and taxonomic classification.</title>
        <authorList>
            <person name="Goeker M."/>
        </authorList>
    </citation>
    <scope>NUCLEOTIDE SEQUENCE [LARGE SCALE GENOMIC DNA]</scope>
    <source>
        <strain evidence="2 3">JC118</strain>
    </source>
</reference>
<dbReference type="PANTHER" id="PTHR30344:SF1">
    <property type="entry name" value="6-PHOSPHOGLUCONOLACTONASE"/>
    <property type="match status" value="1"/>
</dbReference>
<keyword evidence="3" id="KW-1185">Reference proteome</keyword>
<protein>
    <submittedName>
        <fullName evidence="2">6-phosphogluconolactonase</fullName>
    </submittedName>
</protein>
<dbReference type="Proteomes" id="UP000247612">
    <property type="component" value="Unassembled WGS sequence"/>
</dbReference>
<dbReference type="GO" id="GO:0005829">
    <property type="term" value="C:cytosol"/>
    <property type="evidence" value="ECO:0007669"/>
    <property type="project" value="TreeGrafter"/>
</dbReference>
<evidence type="ECO:0000313" key="2">
    <source>
        <dbReference type="EMBL" id="PXX81710.1"/>
    </source>
</evidence>
<dbReference type="GO" id="GO:0017057">
    <property type="term" value="F:6-phosphogluconolactonase activity"/>
    <property type="evidence" value="ECO:0007669"/>
    <property type="project" value="TreeGrafter"/>
</dbReference>
<dbReference type="SUPFAM" id="SSF51004">
    <property type="entry name" value="C-terminal (heme d1) domain of cytochrome cd1-nitrite reductase"/>
    <property type="match status" value="1"/>
</dbReference>
<dbReference type="PANTHER" id="PTHR30344">
    <property type="entry name" value="6-PHOSPHOGLUCONOLACTONASE-RELATED"/>
    <property type="match status" value="1"/>
</dbReference>
<dbReference type="RefSeq" id="WP_022936626.1">
    <property type="nucleotide sequence ID" value="NZ_CABKRQ010000001.1"/>
</dbReference>
<comment type="similarity">
    <text evidence="1">Belongs to the cycloisomerase 2 family.</text>
</comment>
<evidence type="ECO:0000313" key="3">
    <source>
        <dbReference type="Proteomes" id="UP000247612"/>
    </source>
</evidence>
<name>A0A318KV81_9FIRM</name>
<dbReference type="OrthoDB" id="9790815at2"/>
<dbReference type="InterPro" id="IPR011048">
    <property type="entry name" value="Haem_d1_sf"/>
</dbReference>
<gene>
    <name evidence="2" type="ORF">DES51_101322</name>
</gene>
<dbReference type="EMBL" id="QJKH01000001">
    <property type="protein sequence ID" value="PXX81710.1"/>
    <property type="molecule type" value="Genomic_DNA"/>
</dbReference>
<sequence>MNYLFGGYPSVPTTGIVAAGLDHGRFSKPQTLIKADYTTYFDSYNHVLATIQKTAGKGGIGLYDHNGKLLQEIQESEKPACYLCFSHDGRHLVTTNYHEGTAHIYAYDGQLTLVKRLVFGDGAKMHCAWFDKADQRLILSALGLDQLIVLDHELNELKRIDFPKGSGVRHLVSDAQDHYLYAVSELSNEIFVIDLSDLSIVQQLSMLMDETQSSAGAAIRLSKDGRHLYASTRGQDLIVHFHVMKNGQLELNEIYHCNHQTPRDFLLSEDEKYMLIAYQDSDCIDSVALNADMALRETVDTLKLPKIVCIKAFPQ</sequence>
<dbReference type="Gene3D" id="2.130.10.10">
    <property type="entry name" value="YVTN repeat-like/Quinoprotein amine dehydrogenase"/>
    <property type="match status" value="1"/>
</dbReference>
<evidence type="ECO:0000256" key="1">
    <source>
        <dbReference type="ARBA" id="ARBA00005564"/>
    </source>
</evidence>
<dbReference type="InterPro" id="IPR015943">
    <property type="entry name" value="WD40/YVTN_repeat-like_dom_sf"/>
</dbReference>